<keyword evidence="2" id="KW-0413">Isomerase</keyword>
<dbReference type="Gene3D" id="3.50.70.10">
    <property type="match status" value="1"/>
</dbReference>
<dbReference type="PANTHER" id="PTHR47284:SF3">
    <property type="entry name" value="FATTY-ACID-BINDING PROTEIN 2"/>
    <property type="match status" value="1"/>
</dbReference>
<dbReference type="Proteomes" id="UP000813824">
    <property type="component" value="Unassembled WGS sequence"/>
</dbReference>
<dbReference type="AlphaFoldDB" id="A0A8K0UN75"/>
<evidence type="ECO:0000313" key="2">
    <source>
        <dbReference type="EMBL" id="KAH8100455.1"/>
    </source>
</evidence>
<feature type="domain" description="Chalcone isomerase" evidence="1">
    <location>
        <begin position="140"/>
        <end position="264"/>
    </location>
</feature>
<dbReference type="InterPro" id="IPR016087">
    <property type="entry name" value="Chalcone_isomerase"/>
</dbReference>
<proteinExistence type="predicted"/>
<feature type="domain" description="Chalcone isomerase" evidence="1">
    <location>
        <begin position="95"/>
        <end position="124"/>
    </location>
</feature>
<evidence type="ECO:0000313" key="3">
    <source>
        <dbReference type="Proteomes" id="UP000813824"/>
    </source>
</evidence>
<keyword evidence="3" id="KW-1185">Reference proteome</keyword>
<name>A0A8K0UN75_9AGAR</name>
<evidence type="ECO:0000259" key="1">
    <source>
        <dbReference type="Pfam" id="PF16035"/>
    </source>
</evidence>
<dbReference type="InterPro" id="IPR016088">
    <property type="entry name" value="Chalcone_isomerase_3-sand"/>
</dbReference>
<dbReference type="PANTHER" id="PTHR47284">
    <property type="entry name" value="FATTY-ACID-BINDING PROTEIN 2"/>
    <property type="match status" value="1"/>
</dbReference>
<dbReference type="GO" id="GO:0016872">
    <property type="term" value="F:intramolecular lyase activity"/>
    <property type="evidence" value="ECO:0007669"/>
    <property type="project" value="InterPro"/>
</dbReference>
<organism evidence="2 3">
    <name type="scientific">Cristinia sonorae</name>
    <dbReference type="NCBI Taxonomy" id="1940300"/>
    <lineage>
        <taxon>Eukaryota</taxon>
        <taxon>Fungi</taxon>
        <taxon>Dikarya</taxon>
        <taxon>Basidiomycota</taxon>
        <taxon>Agaricomycotina</taxon>
        <taxon>Agaricomycetes</taxon>
        <taxon>Agaricomycetidae</taxon>
        <taxon>Agaricales</taxon>
        <taxon>Pleurotineae</taxon>
        <taxon>Stephanosporaceae</taxon>
        <taxon>Cristinia</taxon>
    </lineage>
</organism>
<dbReference type="InterPro" id="IPR036298">
    <property type="entry name" value="Chalcone_isomerase_sf"/>
</dbReference>
<reference evidence="2" key="1">
    <citation type="journal article" date="2021" name="New Phytol.">
        <title>Evolutionary innovations through gain and loss of genes in the ectomycorrhizal Boletales.</title>
        <authorList>
            <person name="Wu G."/>
            <person name="Miyauchi S."/>
            <person name="Morin E."/>
            <person name="Kuo A."/>
            <person name="Drula E."/>
            <person name="Varga T."/>
            <person name="Kohler A."/>
            <person name="Feng B."/>
            <person name="Cao Y."/>
            <person name="Lipzen A."/>
            <person name="Daum C."/>
            <person name="Hundley H."/>
            <person name="Pangilinan J."/>
            <person name="Johnson J."/>
            <person name="Barry K."/>
            <person name="LaButti K."/>
            <person name="Ng V."/>
            <person name="Ahrendt S."/>
            <person name="Min B."/>
            <person name="Choi I.G."/>
            <person name="Park H."/>
            <person name="Plett J.M."/>
            <person name="Magnuson J."/>
            <person name="Spatafora J.W."/>
            <person name="Nagy L.G."/>
            <person name="Henrissat B."/>
            <person name="Grigoriev I.V."/>
            <person name="Yang Z.L."/>
            <person name="Xu J."/>
            <person name="Martin F.M."/>
        </authorList>
    </citation>
    <scope>NUCLEOTIDE SEQUENCE</scope>
    <source>
        <strain evidence="2">KKN 215</strain>
    </source>
</reference>
<dbReference type="EMBL" id="JAEVFJ010000015">
    <property type="protein sequence ID" value="KAH8100455.1"/>
    <property type="molecule type" value="Genomic_DNA"/>
</dbReference>
<gene>
    <name evidence="2" type="ORF">BXZ70DRAFT_937215</name>
</gene>
<accession>A0A8K0UN75</accession>
<sequence length="273" mass="30248">MSRLLQPVAQRLLSTQTLASKRAFHSNIRPSLPQRNLLKPVLWGSILAVAAALSLNETVHLDASVSEKGDVTVDPATSIAFPNVLKVQSKSPLPDFTLVGLGVRTVSFLGIKVYSVAFYADLQNPNLKIPKSATPDEKIEHIVRNTTCALRIVPTRSTSYSHLRDGFMRALQARMVLSRQRGQLTQEEEAEAQSPLRKLKSMFPNTALPKHTPLELILLAPEPEHPRTLIVRDLGALHNDWVAREFVMAYFEGDGISPPLKKSVTANLEQFGY</sequence>
<comment type="caution">
    <text evidence="2">The sequence shown here is derived from an EMBL/GenBank/DDBJ whole genome shotgun (WGS) entry which is preliminary data.</text>
</comment>
<dbReference type="Pfam" id="PF16035">
    <property type="entry name" value="Chalcone_2"/>
    <property type="match status" value="2"/>
</dbReference>
<protein>
    <submittedName>
        <fullName evidence="2">Chalcone-flavanone isomerase-domain-containing protein</fullName>
    </submittedName>
</protein>
<dbReference type="OrthoDB" id="18193at2759"/>
<dbReference type="SUPFAM" id="SSF54626">
    <property type="entry name" value="Chalcone isomerase"/>
    <property type="match status" value="1"/>
</dbReference>